<evidence type="ECO:0000313" key="1">
    <source>
        <dbReference type="EMBL" id="AWR99689.1"/>
    </source>
</evidence>
<gene>
    <name evidence="1" type="ORF">DFR87_08295</name>
</gene>
<dbReference type="Proteomes" id="UP000247586">
    <property type="component" value="Chromosome"/>
</dbReference>
<reference evidence="2" key="3">
    <citation type="submission" date="2020-03" db="EMBL/GenBank/DDBJ databases">
        <title>Sequencing and Assembly of Multiple Reported Metal-Biooxidizing Members of the Extremely Thermoacidophilic Archaeal Family Sulfolobaceae.</title>
        <authorList>
            <person name="Counts J.A."/>
            <person name="Kelly R.M."/>
        </authorList>
    </citation>
    <scope>NUCLEOTIDE SEQUENCE [LARGE SCALE GENOMIC DNA]</scope>
    <source>
        <strain evidence="2">HO1-1</strain>
    </source>
</reference>
<dbReference type="STRING" id="1293036.GCA_001315825_00024"/>
<protein>
    <submittedName>
        <fullName evidence="1">Uncharacterized protein</fullName>
    </submittedName>
</protein>
<evidence type="ECO:0000313" key="2">
    <source>
        <dbReference type="Proteomes" id="UP000247586"/>
    </source>
</evidence>
<dbReference type="KEGG" id="mhk:DFR87_08295"/>
<keyword evidence="2" id="KW-1185">Reference proteome</keyword>
<proteinExistence type="predicted"/>
<dbReference type="EMBL" id="CP029287">
    <property type="protein sequence ID" value="AWR99689.1"/>
    <property type="molecule type" value="Genomic_DNA"/>
</dbReference>
<dbReference type="RefSeq" id="WP_054835986.1">
    <property type="nucleotide sequence ID" value="NZ_BBBA01000001.1"/>
</dbReference>
<accession>A0A2U9IUG4</accession>
<reference evidence="2" key="2">
    <citation type="submission" date="2020-03" db="EMBL/GenBank/DDBJ databases">
        <title>Complete Genome Sequences of Extremely Thermoacidophilic, Metal-Mobilizing Type-Strain Members of the Archaeal Family Sulfolobaceae: Acidianus brierleyi DSM-1651T, Acidianus sulfidivorans DSM-18786T, Metallosphaera hakonensis DSM-7519T, and Metallosphaera prunae DSM-10039T.</title>
        <authorList>
            <person name="Counts J.A."/>
            <person name="Kelly R.M."/>
        </authorList>
    </citation>
    <scope>NUCLEOTIDE SEQUENCE [LARGE SCALE GENOMIC DNA]</scope>
    <source>
        <strain evidence="2">HO1-1</strain>
    </source>
</reference>
<dbReference type="GeneID" id="36835335"/>
<dbReference type="OrthoDB" id="34658at2157"/>
<reference evidence="1 2" key="1">
    <citation type="submission" date="2018-05" db="EMBL/GenBank/DDBJ databases">
        <title>Complete Genome Sequences of Extremely Thermoacidophilic, Metal-Mobilizing Type-Strain Members of the Archaeal Family Sulfolobaceae: Acidianus brierleyi DSM-1651T, Acidianus sulfidivorans DSM-18786T, Metallosphaera hakonensis DSM-7519T, and Metallosphaera prunae DSM-10039T.</title>
        <authorList>
            <person name="Counts J.A."/>
            <person name="Kelly R.M."/>
        </authorList>
    </citation>
    <scope>NUCLEOTIDE SEQUENCE [LARGE SCALE GENOMIC DNA]</scope>
    <source>
        <strain evidence="1 2">HO1-1</strain>
    </source>
</reference>
<sequence length="182" mass="20277">MKNKKVLLKVEDPKFFIELYHRLKHLGIDVSTDSGTIVVSDSGEGDVVISPELGLSKATAEIYLKVIGKQKFDELLIGIDTNQERLTVVVLADGELLEHKELSLEESPAYINSVISEYPYTKLYIGVGVGNVKGLNAYKFLKKYFAFAKMVNESKTNSKSPYVSIKDRDLRAAYAIALRSTI</sequence>
<name>A0A2U9IUG4_9CREN</name>
<organism evidence="1 2">
    <name type="scientific">Metallosphaera hakonensis JCM 8857 = DSM 7519</name>
    <dbReference type="NCBI Taxonomy" id="1293036"/>
    <lineage>
        <taxon>Archaea</taxon>
        <taxon>Thermoproteota</taxon>
        <taxon>Thermoprotei</taxon>
        <taxon>Sulfolobales</taxon>
        <taxon>Sulfolobaceae</taxon>
        <taxon>Metallosphaera</taxon>
    </lineage>
</organism>
<dbReference type="AlphaFoldDB" id="A0A2U9IUG4"/>